<evidence type="ECO:0000313" key="6">
    <source>
        <dbReference type="Proteomes" id="UP001317742"/>
    </source>
</evidence>
<organism evidence="5 6">
    <name type="scientific">Pseudodesulfovibrio nedwellii</name>
    <dbReference type="NCBI Taxonomy" id="2973072"/>
    <lineage>
        <taxon>Bacteria</taxon>
        <taxon>Pseudomonadati</taxon>
        <taxon>Thermodesulfobacteriota</taxon>
        <taxon>Desulfovibrionia</taxon>
        <taxon>Desulfovibrionales</taxon>
        <taxon>Desulfovibrionaceae</taxon>
    </lineage>
</organism>
<evidence type="ECO:0000259" key="3">
    <source>
        <dbReference type="PROSITE" id="PS50110"/>
    </source>
</evidence>
<accession>A0ABN6S8X7</accession>
<proteinExistence type="predicted"/>
<dbReference type="SUPFAM" id="SSF52172">
    <property type="entry name" value="CheY-like"/>
    <property type="match status" value="1"/>
</dbReference>
<protein>
    <submittedName>
        <fullName evidence="5">DNA-binding response regulator</fullName>
    </submittedName>
</protein>
<dbReference type="Proteomes" id="UP001317742">
    <property type="component" value="Chromosome"/>
</dbReference>
<evidence type="ECO:0000313" key="5">
    <source>
        <dbReference type="EMBL" id="BDQ38596.1"/>
    </source>
</evidence>
<dbReference type="EMBL" id="AP026709">
    <property type="protein sequence ID" value="BDQ38596.1"/>
    <property type="molecule type" value="Genomic_DNA"/>
</dbReference>
<dbReference type="SMART" id="SM00448">
    <property type="entry name" value="REC"/>
    <property type="match status" value="1"/>
</dbReference>
<dbReference type="Gene3D" id="3.40.50.2300">
    <property type="match status" value="1"/>
</dbReference>
<dbReference type="PROSITE" id="PS50110">
    <property type="entry name" value="RESPONSE_REGULATORY"/>
    <property type="match status" value="1"/>
</dbReference>
<reference evidence="5 6" key="1">
    <citation type="submission" date="2022-08" db="EMBL/GenBank/DDBJ databases">
        <title>Genome Sequence of the sulphate-reducing bacterium, Pseudodesulfovibrio sp. SYK.</title>
        <authorList>
            <person name="Kondo R."/>
            <person name="Kataoka T."/>
        </authorList>
    </citation>
    <scope>NUCLEOTIDE SEQUENCE [LARGE SCALE GENOMIC DNA]</scope>
    <source>
        <strain evidence="5 6">SYK</strain>
    </source>
</reference>
<feature type="domain" description="HTH LytTR-type" evidence="4">
    <location>
        <begin position="169"/>
        <end position="277"/>
    </location>
</feature>
<dbReference type="Pfam" id="PF00072">
    <property type="entry name" value="Response_reg"/>
    <property type="match status" value="1"/>
</dbReference>
<keyword evidence="2" id="KW-0597">Phosphoprotein</keyword>
<dbReference type="InterPro" id="IPR001789">
    <property type="entry name" value="Sig_transdc_resp-reg_receiver"/>
</dbReference>
<evidence type="ECO:0000256" key="1">
    <source>
        <dbReference type="ARBA" id="ARBA00023125"/>
    </source>
</evidence>
<feature type="domain" description="Response regulatory" evidence="3">
    <location>
        <begin position="24"/>
        <end position="137"/>
    </location>
</feature>
<evidence type="ECO:0000256" key="2">
    <source>
        <dbReference type="PROSITE-ProRule" id="PRU00169"/>
    </source>
</evidence>
<dbReference type="InterPro" id="IPR011006">
    <property type="entry name" value="CheY-like_superfamily"/>
</dbReference>
<feature type="modified residue" description="4-aspartylphosphate" evidence="2">
    <location>
        <position position="74"/>
    </location>
</feature>
<dbReference type="InterPro" id="IPR039420">
    <property type="entry name" value="WalR-like"/>
</dbReference>
<name>A0ABN6S8X7_9BACT</name>
<gene>
    <name evidence="5" type="primary">lytR</name>
    <name evidence="5" type="ORF">SYK_29560</name>
</gene>
<dbReference type="GO" id="GO:0003677">
    <property type="term" value="F:DNA binding"/>
    <property type="evidence" value="ECO:0007669"/>
    <property type="project" value="UniProtKB-KW"/>
</dbReference>
<dbReference type="PANTHER" id="PTHR48111">
    <property type="entry name" value="REGULATOR OF RPOS"/>
    <property type="match status" value="1"/>
</dbReference>
<dbReference type="Pfam" id="PF04397">
    <property type="entry name" value="LytTR"/>
    <property type="match status" value="1"/>
</dbReference>
<dbReference type="SMART" id="SM00850">
    <property type="entry name" value="LytTR"/>
    <property type="match status" value="1"/>
</dbReference>
<sequence length="277" mass="31901">MGWNRVFTVKNENFRIIVAAMQIRTLIVDDEAPARNELAYLLASFPDLDIQEAQTAGEALTAIRNESPDLVFMDIQMPGQDGFDVLREARYLPNPPLFIFVTAYDQYAVRAFEKNAVDYLLKPVSSKRLKKSVERVREILDKQDKTNDPQPELGDLLKTVSSDRPLPRFTVERNGRIQFIDFRDIVYFELQDRKIMVNTLDESLLCHALTSLDEVEDRVASQPFLRINRSTVVNLNHVREFTPWTSGKYCLILDDDGSTEVTLTRGRVKEFKKRLGL</sequence>
<keyword evidence="1 5" id="KW-0238">DNA-binding</keyword>
<dbReference type="PROSITE" id="PS50930">
    <property type="entry name" value="HTH_LYTTR"/>
    <property type="match status" value="1"/>
</dbReference>
<evidence type="ECO:0000259" key="4">
    <source>
        <dbReference type="PROSITE" id="PS50930"/>
    </source>
</evidence>
<keyword evidence="6" id="KW-1185">Reference proteome</keyword>
<dbReference type="InterPro" id="IPR007492">
    <property type="entry name" value="LytTR_DNA-bd_dom"/>
</dbReference>
<dbReference type="PANTHER" id="PTHR48111:SF69">
    <property type="entry name" value="RESPONSE REGULATOR RECEIVER"/>
    <property type="match status" value="1"/>
</dbReference>
<dbReference type="Gene3D" id="2.40.50.1020">
    <property type="entry name" value="LytTr DNA-binding domain"/>
    <property type="match status" value="1"/>
</dbReference>